<evidence type="ECO:0000313" key="1">
    <source>
        <dbReference type="EMBL" id="MEQ0560982.1"/>
    </source>
</evidence>
<gene>
    <name evidence="1" type="ORF">ABJI51_18005</name>
</gene>
<dbReference type="Proteomes" id="UP001440984">
    <property type="component" value="Unassembled WGS sequence"/>
</dbReference>
<protein>
    <recommendedName>
        <fullName evidence="3">N-acetyltransferase domain-containing protein</fullName>
    </recommendedName>
</protein>
<comment type="caution">
    <text evidence="1">The sequence shown here is derived from an EMBL/GenBank/DDBJ whole genome shotgun (WGS) entry which is preliminary data.</text>
</comment>
<accession>A0ABV0LFB6</accession>
<proteinExistence type="predicted"/>
<organism evidence="1 2">
    <name type="scientific">Amycolatopsis melonis</name>
    <dbReference type="NCBI Taxonomy" id="3156488"/>
    <lineage>
        <taxon>Bacteria</taxon>
        <taxon>Bacillati</taxon>
        <taxon>Actinomycetota</taxon>
        <taxon>Actinomycetes</taxon>
        <taxon>Pseudonocardiales</taxon>
        <taxon>Pseudonocardiaceae</taxon>
        <taxon>Amycolatopsis</taxon>
    </lineage>
</organism>
<keyword evidence="2" id="KW-1185">Reference proteome</keyword>
<sequence>MLGEIGLVDDQQRHGIGTRVLAQLRTELPGYRWFITPEKTSSRPFWDRIPRAYPGEYLLSARQHIGCEHLLF</sequence>
<evidence type="ECO:0000313" key="2">
    <source>
        <dbReference type="Proteomes" id="UP001440984"/>
    </source>
</evidence>
<dbReference type="EMBL" id="JBDZYD010000006">
    <property type="protein sequence ID" value="MEQ0560982.1"/>
    <property type="molecule type" value="Genomic_DNA"/>
</dbReference>
<dbReference type="RefSeq" id="WP_348952181.1">
    <property type="nucleotide sequence ID" value="NZ_JBDZYD010000006.1"/>
</dbReference>
<name>A0ABV0LFB6_9PSEU</name>
<reference evidence="1 2" key="1">
    <citation type="submission" date="2024-05" db="EMBL/GenBank/DDBJ databases">
        <authorList>
            <person name="Zhao H."/>
            <person name="Xu Y."/>
            <person name="Lin S."/>
            <person name="Spain J.C."/>
            <person name="Zhou N.-Y."/>
        </authorList>
    </citation>
    <scope>NUCLEOTIDE SEQUENCE [LARGE SCALE GENOMIC DNA]</scope>
    <source>
        <strain evidence="1 2">NEAU-NG30</strain>
    </source>
</reference>
<evidence type="ECO:0008006" key="3">
    <source>
        <dbReference type="Google" id="ProtNLM"/>
    </source>
</evidence>